<gene>
    <name evidence="1" type="ORF">METZ01_LOCUS352738</name>
</gene>
<protein>
    <submittedName>
        <fullName evidence="1">Uncharacterized protein</fullName>
    </submittedName>
</protein>
<evidence type="ECO:0000313" key="1">
    <source>
        <dbReference type="EMBL" id="SVC99884.1"/>
    </source>
</evidence>
<dbReference type="Gene3D" id="3.20.20.80">
    <property type="entry name" value="Glycosidases"/>
    <property type="match status" value="1"/>
</dbReference>
<dbReference type="AlphaFoldDB" id="A0A382RQB3"/>
<dbReference type="EMBL" id="UINC01123420">
    <property type="protein sequence ID" value="SVC99884.1"/>
    <property type="molecule type" value="Genomic_DNA"/>
</dbReference>
<feature type="non-terminal residue" evidence="1">
    <location>
        <position position="145"/>
    </location>
</feature>
<sequence>MPMLIDRRSFFDCALTLGGASLLSSRLAARQTREIENFPWVSTRESLLARFDDPRRHFVFEYYPWYGNDPFNHWQQWGRVPPADLAGSSMPLLGAYDSRAIAVLEQHARWIADSGVGVVDLSWWGVGSYTDRAISTVMDVMHAHD</sequence>
<proteinExistence type="predicted"/>
<organism evidence="1">
    <name type="scientific">marine metagenome</name>
    <dbReference type="NCBI Taxonomy" id="408172"/>
    <lineage>
        <taxon>unclassified sequences</taxon>
        <taxon>metagenomes</taxon>
        <taxon>ecological metagenomes</taxon>
    </lineage>
</organism>
<reference evidence="1" key="1">
    <citation type="submission" date="2018-05" db="EMBL/GenBank/DDBJ databases">
        <authorList>
            <person name="Lanie J.A."/>
            <person name="Ng W.-L."/>
            <person name="Kazmierczak K.M."/>
            <person name="Andrzejewski T.M."/>
            <person name="Davidsen T.M."/>
            <person name="Wayne K.J."/>
            <person name="Tettelin H."/>
            <person name="Glass J.I."/>
            <person name="Rusch D."/>
            <person name="Podicherti R."/>
            <person name="Tsui H.-C.T."/>
            <person name="Winkler M.E."/>
        </authorList>
    </citation>
    <scope>NUCLEOTIDE SEQUENCE</scope>
</reference>
<name>A0A382RQB3_9ZZZZ</name>
<accession>A0A382RQB3</accession>